<feature type="domain" description="NAD-dependent epimerase/dehydratase" evidence="4">
    <location>
        <begin position="5"/>
        <end position="222"/>
    </location>
</feature>
<dbReference type="Gene3D" id="3.40.50.720">
    <property type="entry name" value="NAD(P)-binding Rossmann-like Domain"/>
    <property type="match status" value="1"/>
</dbReference>
<proteinExistence type="inferred from homology"/>
<keyword evidence="3" id="KW-0812">Transmembrane</keyword>
<comment type="similarity">
    <text evidence="2">Belongs to the NAD(P)-dependent epimerase/dehydratase family.</text>
</comment>
<accession>A0ABX1T1X5</accession>
<sequence length="295" mass="33864">MKNTIVVTGGAGFVGSNLVIFLLRNTKQNIISLDNYSSGLKKNQIKHKRVKYIKGNTKNISLILNSKIRKISVIFHFGEFSRIYQSFLNMDKCIDSNTVGSHAVFNFCLKNKIKLIYSATSASLGNKGRDKDLSPYAFTKSINLELLENLKKWFKMKYEIIYFYNVYGLNQISKGKMATVIGIFEEAYIKKKPLTVVKPGTQSRKFTHINDTVKVCFDAWKKNRCRHYSISSKKDYTILEVAKLFGSKVKMLSPRSGERYASALTNMNLSNKVYKIFGRISLKEYVEKFKKNLKN</sequence>
<dbReference type="Pfam" id="PF01370">
    <property type="entry name" value="Epimerase"/>
    <property type="match status" value="1"/>
</dbReference>
<keyword evidence="3" id="KW-1133">Transmembrane helix</keyword>
<dbReference type="EMBL" id="LANA01000001">
    <property type="protein sequence ID" value="NMN67053.1"/>
    <property type="molecule type" value="Genomic_DNA"/>
</dbReference>
<evidence type="ECO:0000313" key="6">
    <source>
        <dbReference type="Proteomes" id="UP001166004"/>
    </source>
</evidence>
<name>A0ABX1T1X5_PELUQ</name>
<evidence type="ECO:0000313" key="5">
    <source>
        <dbReference type="EMBL" id="NMN67053.1"/>
    </source>
</evidence>
<dbReference type="SUPFAM" id="SSF51735">
    <property type="entry name" value="NAD(P)-binding Rossmann-fold domains"/>
    <property type="match status" value="1"/>
</dbReference>
<gene>
    <name evidence="5" type="ORF">VP91_00001860</name>
</gene>
<dbReference type="Proteomes" id="UP001166004">
    <property type="component" value="Unassembled WGS sequence"/>
</dbReference>
<organism evidence="5 6">
    <name type="scientific">Pelagibacter ubique</name>
    <dbReference type="NCBI Taxonomy" id="198252"/>
    <lineage>
        <taxon>Bacteria</taxon>
        <taxon>Pseudomonadati</taxon>
        <taxon>Pseudomonadota</taxon>
        <taxon>Alphaproteobacteria</taxon>
        <taxon>Candidatus Pelagibacterales</taxon>
        <taxon>Candidatus Pelagibacteraceae</taxon>
        <taxon>Candidatus Pelagibacter</taxon>
    </lineage>
</organism>
<dbReference type="InterPro" id="IPR036291">
    <property type="entry name" value="NAD(P)-bd_dom_sf"/>
</dbReference>
<dbReference type="PANTHER" id="PTHR43000">
    <property type="entry name" value="DTDP-D-GLUCOSE 4,6-DEHYDRATASE-RELATED"/>
    <property type="match status" value="1"/>
</dbReference>
<evidence type="ECO:0000256" key="3">
    <source>
        <dbReference type="SAM" id="Phobius"/>
    </source>
</evidence>
<keyword evidence="3" id="KW-0472">Membrane</keyword>
<reference evidence="5 6" key="1">
    <citation type="submission" date="2019-07" db="EMBL/GenBank/DDBJ databases">
        <title>SAR11 Genome Evolution.</title>
        <authorList>
            <person name="Giovannoni S."/>
        </authorList>
    </citation>
    <scope>NUCLEOTIDE SEQUENCE [LARGE SCALE GENOMIC DNA]</scope>
    <source>
        <strain evidence="5 6">HTCC9565</strain>
    </source>
</reference>
<comment type="pathway">
    <text evidence="1">Bacterial outer membrane biogenesis; LPS O-antigen biosynthesis.</text>
</comment>
<protein>
    <submittedName>
        <fullName evidence="5">UDP-glucose 4-epimerase</fullName>
    </submittedName>
</protein>
<comment type="caution">
    <text evidence="5">The sequence shown here is derived from an EMBL/GenBank/DDBJ whole genome shotgun (WGS) entry which is preliminary data.</text>
</comment>
<evidence type="ECO:0000256" key="1">
    <source>
        <dbReference type="ARBA" id="ARBA00005125"/>
    </source>
</evidence>
<feature type="transmembrane region" description="Helical" evidence="3">
    <location>
        <begin position="6"/>
        <end position="23"/>
    </location>
</feature>
<dbReference type="RefSeq" id="WP_169035571.1">
    <property type="nucleotide sequence ID" value="NZ_LANA01000001.1"/>
</dbReference>
<evidence type="ECO:0000256" key="2">
    <source>
        <dbReference type="ARBA" id="ARBA00007637"/>
    </source>
</evidence>
<dbReference type="InterPro" id="IPR001509">
    <property type="entry name" value="Epimerase_deHydtase"/>
</dbReference>
<evidence type="ECO:0000259" key="4">
    <source>
        <dbReference type="Pfam" id="PF01370"/>
    </source>
</evidence>
<keyword evidence="6" id="KW-1185">Reference proteome</keyword>